<dbReference type="GO" id="GO:0042043">
    <property type="term" value="F:neurexin family protein binding"/>
    <property type="evidence" value="ECO:0000318"/>
    <property type="project" value="GO_Central"/>
</dbReference>
<evidence type="ECO:0000256" key="3">
    <source>
        <dbReference type="ARBA" id="ARBA00023136"/>
    </source>
</evidence>
<reference evidence="5" key="2">
    <citation type="submission" date="2025-08" db="UniProtKB">
        <authorList>
            <consortium name="Ensembl"/>
        </authorList>
    </citation>
    <scope>IDENTIFICATION</scope>
    <source>
        <strain evidence="5">Glennie</strain>
    </source>
</reference>
<dbReference type="InParanoid" id="A0A6I8N1Z9"/>
<dbReference type="GO" id="GO:0005886">
    <property type="term" value="C:plasma membrane"/>
    <property type="evidence" value="ECO:0000318"/>
    <property type="project" value="GO_Central"/>
</dbReference>
<protein>
    <recommendedName>
        <fullName evidence="4">C2 domain-containing protein</fullName>
    </recommendedName>
</protein>
<gene>
    <name evidence="5" type="primary">SYTL3</name>
</gene>
<accession>A0A6I8N1Z9</accession>
<name>A0A6I8N1Z9_ORNAN</name>
<keyword evidence="3" id="KW-0472">Membrane</keyword>
<dbReference type="Gene3D" id="2.60.40.150">
    <property type="entry name" value="C2 domain"/>
    <property type="match status" value="1"/>
</dbReference>
<evidence type="ECO:0000313" key="6">
    <source>
        <dbReference type="Proteomes" id="UP000002279"/>
    </source>
</evidence>
<evidence type="ECO:0000259" key="4">
    <source>
        <dbReference type="PROSITE" id="PS50004"/>
    </source>
</evidence>
<reference evidence="5 6" key="1">
    <citation type="journal article" date="2008" name="Nature">
        <title>Genome analysis of the platypus reveals unique signatures of evolution.</title>
        <authorList>
            <person name="Warren W.C."/>
            <person name="Hillier L.W."/>
            <person name="Marshall Graves J.A."/>
            <person name="Birney E."/>
            <person name="Ponting C.P."/>
            <person name="Grutzner F."/>
            <person name="Belov K."/>
            <person name="Miller W."/>
            <person name="Clarke L."/>
            <person name="Chinwalla A.T."/>
            <person name="Yang S.P."/>
            <person name="Heger A."/>
            <person name="Locke D.P."/>
            <person name="Miethke P."/>
            <person name="Waters P.D."/>
            <person name="Veyrunes F."/>
            <person name="Fulton L."/>
            <person name="Fulton B."/>
            <person name="Graves T."/>
            <person name="Wallis J."/>
            <person name="Puente X.S."/>
            <person name="Lopez-Otin C."/>
            <person name="Ordonez G.R."/>
            <person name="Eichler E.E."/>
            <person name="Chen L."/>
            <person name="Cheng Z."/>
            <person name="Deakin J.E."/>
            <person name="Alsop A."/>
            <person name="Thompson K."/>
            <person name="Kirby P."/>
            <person name="Papenfuss A.T."/>
            <person name="Wakefield M.J."/>
            <person name="Olender T."/>
            <person name="Lancet D."/>
            <person name="Huttley G.A."/>
            <person name="Smit A.F."/>
            <person name="Pask A."/>
            <person name="Temple-Smith P."/>
            <person name="Batzer M.A."/>
            <person name="Walker J.A."/>
            <person name="Konkel M.K."/>
            <person name="Harris R.S."/>
            <person name="Whittington C.M."/>
            <person name="Wong E.S."/>
            <person name="Gemmell N.J."/>
            <person name="Buschiazzo E."/>
            <person name="Vargas Jentzsch I.M."/>
            <person name="Merkel A."/>
            <person name="Schmitz J."/>
            <person name="Zemann A."/>
            <person name="Churakov G."/>
            <person name="Kriegs J.O."/>
            <person name="Brosius J."/>
            <person name="Murchison E.P."/>
            <person name="Sachidanandam R."/>
            <person name="Smith C."/>
            <person name="Hannon G.J."/>
            <person name="Tsend-Ayush E."/>
            <person name="McMillan D."/>
            <person name="Attenborough R."/>
            <person name="Rens W."/>
            <person name="Ferguson-Smith M."/>
            <person name="Lefevre C.M."/>
            <person name="Sharp J.A."/>
            <person name="Nicholas K.R."/>
            <person name="Ray D.A."/>
            <person name="Kube M."/>
            <person name="Reinhardt R."/>
            <person name="Pringle T.H."/>
            <person name="Taylor J."/>
            <person name="Jones R.C."/>
            <person name="Nixon B."/>
            <person name="Dacheux J.L."/>
            <person name="Niwa H."/>
            <person name="Sekita Y."/>
            <person name="Huang X."/>
            <person name="Stark A."/>
            <person name="Kheradpour P."/>
            <person name="Kellis M."/>
            <person name="Flicek P."/>
            <person name="Chen Y."/>
            <person name="Webber C."/>
            <person name="Hardison R."/>
            <person name="Nelson J."/>
            <person name="Hallsworth-Pepin K."/>
            <person name="Delehaunty K."/>
            <person name="Markovic C."/>
            <person name="Minx P."/>
            <person name="Feng Y."/>
            <person name="Kremitzki C."/>
            <person name="Mitreva M."/>
            <person name="Glasscock J."/>
            <person name="Wylie T."/>
            <person name="Wohldmann P."/>
            <person name="Thiru P."/>
            <person name="Nhan M.N."/>
            <person name="Pohl C.S."/>
            <person name="Smith S.M."/>
            <person name="Hou S."/>
            <person name="Nefedov M."/>
            <person name="de Jong P.J."/>
            <person name="Renfree M.B."/>
            <person name="Mardis E.R."/>
            <person name="Wilson R.K."/>
        </authorList>
    </citation>
    <scope>NUCLEOTIDE SEQUENCE [LARGE SCALE GENOMIC DNA]</scope>
    <source>
        <strain evidence="5 6">Glennie</strain>
    </source>
</reference>
<feature type="domain" description="C2" evidence="4">
    <location>
        <begin position="123"/>
        <end position="245"/>
    </location>
</feature>
<dbReference type="PROSITE" id="PS50004">
    <property type="entry name" value="C2"/>
    <property type="match status" value="1"/>
</dbReference>
<dbReference type="Pfam" id="PF00168">
    <property type="entry name" value="C2"/>
    <property type="match status" value="1"/>
</dbReference>
<evidence type="ECO:0000256" key="2">
    <source>
        <dbReference type="ARBA" id="ARBA00022737"/>
    </source>
</evidence>
<keyword evidence="6" id="KW-1185">Reference proteome</keyword>
<dbReference type="AlphaFoldDB" id="A0A6I8N1Z9"/>
<dbReference type="GO" id="GO:0006887">
    <property type="term" value="P:exocytosis"/>
    <property type="evidence" value="ECO:0000318"/>
    <property type="project" value="GO_Central"/>
</dbReference>
<dbReference type="PANTHER" id="PTHR45716">
    <property type="entry name" value="BITESIZE, ISOFORM I"/>
    <property type="match status" value="1"/>
</dbReference>
<dbReference type="GeneTree" id="ENSGT00940000160610"/>
<dbReference type="SUPFAM" id="SSF49562">
    <property type="entry name" value="C2 domain (Calcium/lipid-binding domain, CaLB)"/>
    <property type="match status" value="1"/>
</dbReference>
<evidence type="ECO:0000313" key="5">
    <source>
        <dbReference type="Ensembl" id="ENSOANP00000035089.1"/>
    </source>
</evidence>
<dbReference type="Bgee" id="ENSOANG00000001031">
    <property type="expression patterns" value="Expressed in endometrium and 8 other cell types or tissues"/>
</dbReference>
<proteinExistence type="predicted"/>
<dbReference type="SMART" id="SM00239">
    <property type="entry name" value="C2"/>
    <property type="match status" value="1"/>
</dbReference>
<dbReference type="Ensembl" id="ENSOANT00000063611.1">
    <property type="protein sequence ID" value="ENSOANP00000035089.1"/>
    <property type="gene ID" value="ENSOANG00000001031.3"/>
</dbReference>
<dbReference type="PANTHER" id="PTHR45716:SF1">
    <property type="entry name" value="SYNAPTOTAGMIN-LIKE PROTEIN 3"/>
    <property type="match status" value="1"/>
</dbReference>
<reference evidence="5" key="3">
    <citation type="submission" date="2025-09" db="UniProtKB">
        <authorList>
            <consortium name="Ensembl"/>
        </authorList>
    </citation>
    <scope>IDENTIFICATION</scope>
    <source>
        <strain evidence="5">Glennie</strain>
    </source>
</reference>
<comment type="subcellular location">
    <subcellularLocation>
        <location evidence="1">Membrane</location>
    </subcellularLocation>
</comment>
<evidence type="ECO:0000256" key="1">
    <source>
        <dbReference type="ARBA" id="ARBA00004370"/>
    </source>
</evidence>
<sequence>MENLFLSLTTQMKKISKSQNDMTTGRGLLTTNYERSLGRQNERRSQSDTAINLTKQIESSPNLLQLINQENLKTSTNITWRGKEDGSSSPTHSTVFLGGRKHGSLLSLNSTCTEAGNFEKADVTGEIEFAIRYIFKTRTLEVCIKACKNLAYGEEKKKKCNPYVKAYLLPDKSSQGKRKTSVKKNTVDPAFHETLKYLVDHAQLVTRLLQISVWHRGTLTRRVFLGEVLVPLTSWNFEDHTTQAFRWYQLKAKAEGCNDDPDHYPGELTPWAKPITPAMGSKSRSEKLGPGGRHVFLTPCPPSSPLGLLEISLPPKEGKTRGWKQGQNCIFQVLSTVLCTQRAINTIELMEQVQTSALSPCFSVSCVPWSSTLPVSLRKDPATVAAGQASSLSQSEILLFPCEAAPPKYPSLSGLRVPAGQLNCFPFCWGSGCPPCPSSMCSPSEWLV</sequence>
<dbReference type="Proteomes" id="UP000002279">
    <property type="component" value="Chromosome 2"/>
</dbReference>
<dbReference type="GO" id="GO:0070382">
    <property type="term" value="C:exocytic vesicle"/>
    <property type="evidence" value="ECO:0000318"/>
    <property type="project" value="GO_Central"/>
</dbReference>
<organism evidence="5 6">
    <name type="scientific">Ornithorhynchus anatinus</name>
    <name type="common">Duckbill platypus</name>
    <dbReference type="NCBI Taxonomy" id="9258"/>
    <lineage>
        <taxon>Eukaryota</taxon>
        <taxon>Metazoa</taxon>
        <taxon>Chordata</taxon>
        <taxon>Craniata</taxon>
        <taxon>Vertebrata</taxon>
        <taxon>Euteleostomi</taxon>
        <taxon>Mammalia</taxon>
        <taxon>Monotremata</taxon>
        <taxon>Ornithorhynchidae</taxon>
        <taxon>Ornithorhynchus</taxon>
    </lineage>
</organism>
<dbReference type="InterPro" id="IPR000008">
    <property type="entry name" value="C2_dom"/>
</dbReference>
<dbReference type="FunFam" id="2.60.40.150:FF:000006">
    <property type="entry name" value="Synaptotagmin-like 5, isoform CRA_a"/>
    <property type="match status" value="1"/>
</dbReference>
<dbReference type="InterPro" id="IPR035892">
    <property type="entry name" value="C2_domain_sf"/>
</dbReference>
<keyword evidence="2" id="KW-0677">Repeat</keyword>